<keyword evidence="5 6" id="KW-0472">Membrane</keyword>
<feature type="transmembrane region" description="Helical" evidence="6">
    <location>
        <begin position="231"/>
        <end position="250"/>
    </location>
</feature>
<dbReference type="CDD" id="cd06581">
    <property type="entry name" value="TM_PBP1_LivM_like"/>
    <property type="match status" value="1"/>
</dbReference>
<keyword evidence="4 6" id="KW-1133">Transmembrane helix</keyword>
<organism evidence="7">
    <name type="scientific">marine metagenome</name>
    <dbReference type="NCBI Taxonomy" id="408172"/>
    <lineage>
        <taxon>unclassified sequences</taxon>
        <taxon>metagenomes</taxon>
        <taxon>ecological metagenomes</taxon>
    </lineage>
</organism>
<feature type="transmembrane region" description="Helical" evidence="6">
    <location>
        <begin position="174"/>
        <end position="192"/>
    </location>
</feature>
<feature type="transmembrane region" description="Helical" evidence="6">
    <location>
        <begin position="48"/>
        <end position="67"/>
    </location>
</feature>
<proteinExistence type="predicted"/>
<feature type="transmembrane region" description="Helical" evidence="6">
    <location>
        <begin position="21"/>
        <end position="41"/>
    </location>
</feature>
<reference evidence="7" key="1">
    <citation type="submission" date="2018-05" db="EMBL/GenBank/DDBJ databases">
        <authorList>
            <person name="Lanie J.A."/>
            <person name="Ng W.-L."/>
            <person name="Kazmierczak K.M."/>
            <person name="Andrzejewski T.M."/>
            <person name="Davidsen T.M."/>
            <person name="Wayne K.J."/>
            <person name="Tettelin H."/>
            <person name="Glass J.I."/>
            <person name="Rusch D."/>
            <person name="Podicherti R."/>
            <person name="Tsui H.-C.T."/>
            <person name="Winkler M.E."/>
        </authorList>
    </citation>
    <scope>NUCLEOTIDE SEQUENCE</scope>
</reference>
<feature type="transmembrane region" description="Helical" evidence="6">
    <location>
        <begin position="199"/>
        <end position="219"/>
    </location>
</feature>
<evidence type="ECO:0008006" key="8">
    <source>
        <dbReference type="Google" id="ProtNLM"/>
    </source>
</evidence>
<keyword evidence="3 6" id="KW-0812">Transmembrane</keyword>
<evidence type="ECO:0000256" key="1">
    <source>
        <dbReference type="ARBA" id="ARBA00004651"/>
    </source>
</evidence>
<feature type="transmembrane region" description="Helical" evidence="6">
    <location>
        <begin position="96"/>
        <end position="116"/>
    </location>
</feature>
<dbReference type="AlphaFoldDB" id="A0A382FRU1"/>
<evidence type="ECO:0000256" key="3">
    <source>
        <dbReference type="ARBA" id="ARBA00022692"/>
    </source>
</evidence>
<dbReference type="InterPro" id="IPR043428">
    <property type="entry name" value="LivM-like"/>
</dbReference>
<evidence type="ECO:0000256" key="5">
    <source>
        <dbReference type="ARBA" id="ARBA00023136"/>
    </source>
</evidence>
<gene>
    <name evidence="7" type="ORF">METZ01_LOCUS218662</name>
</gene>
<dbReference type="PANTHER" id="PTHR30482:SF20">
    <property type="entry name" value="HIGH-AFFINITY BRANCHED-CHAIN AMINO ACID TRANSPORT SYSTEM PERMEASE PROTEIN LIVM"/>
    <property type="match status" value="1"/>
</dbReference>
<dbReference type="EMBL" id="UINC01051531">
    <property type="protein sequence ID" value="SVB65808.1"/>
    <property type="molecule type" value="Genomic_DNA"/>
</dbReference>
<protein>
    <recommendedName>
        <fullName evidence="8">Branched-chain amino acid ABC transporter permease</fullName>
    </recommendedName>
</protein>
<dbReference type="GO" id="GO:0015658">
    <property type="term" value="F:branched-chain amino acid transmembrane transporter activity"/>
    <property type="evidence" value="ECO:0007669"/>
    <property type="project" value="InterPro"/>
</dbReference>
<evidence type="ECO:0000256" key="6">
    <source>
        <dbReference type="SAM" id="Phobius"/>
    </source>
</evidence>
<evidence type="ECO:0000256" key="2">
    <source>
        <dbReference type="ARBA" id="ARBA00022475"/>
    </source>
</evidence>
<keyword evidence="2" id="KW-1003">Cell membrane</keyword>
<comment type="subcellular location">
    <subcellularLocation>
        <location evidence="1">Cell membrane</location>
        <topology evidence="1">Multi-pass membrane protein</topology>
    </subcellularLocation>
</comment>
<sequence length="283" mass="31062">AAFLGIGAYTHAFLLTHGVPFIFSIPIVIIVSFLVGAIIGIPILRLSGMYLAIATLALCFIAEHVFIRWEHFTGGNRGFEVPSQEILGISLTNSTVFYYLCLFFLVVSMLAAINILRSPTGRAFIAIRDSEIAAQSLGVNLGIYKALSFAISGAFTGLAGALLAHYIGYLAPDIFNIFLSLTLLLLIVVGGMGSLHGTVFGAIFVGFLPQLIAICRDYLPKSIASQPGLEPMLFGIILVLFILYEPLGIYGRWMKIKLFFEMFPTYKKQTFKKQKVFTKTDRV</sequence>
<dbReference type="PANTHER" id="PTHR30482">
    <property type="entry name" value="HIGH-AFFINITY BRANCHED-CHAIN AMINO ACID TRANSPORT SYSTEM PERMEASE"/>
    <property type="match status" value="1"/>
</dbReference>
<name>A0A382FRU1_9ZZZZ</name>
<dbReference type="Pfam" id="PF02653">
    <property type="entry name" value="BPD_transp_2"/>
    <property type="match status" value="1"/>
</dbReference>
<evidence type="ECO:0000256" key="4">
    <source>
        <dbReference type="ARBA" id="ARBA00022989"/>
    </source>
</evidence>
<feature type="transmembrane region" description="Helical" evidence="6">
    <location>
        <begin position="146"/>
        <end position="168"/>
    </location>
</feature>
<evidence type="ECO:0000313" key="7">
    <source>
        <dbReference type="EMBL" id="SVB65808.1"/>
    </source>
</evidence>
<feature type="non-terminal residue" evidence="7">
    <location>
        <position position="1"/>
    </location>
</feature>
<accession>A0A382FRU1</accession>
<dbReference type="InterPro" id="IPR001851">
    <property type="entry name" value="ABC_transp_permease"/>
</dbReference>
<dbReference type="GO" id="GO:0005886">
    <property type="term" value="C:plasma membrane"/>
    <property type="evidence" value="ECO:0007669"/>
    <property type="project" value="UniProtKB-SubCell"/>
</dbReference>